<proteinExistence type="predicted"/>
<evidence type="ECO:0000313" key="2">
    <source>
        <dbReference type="EMBL" id="SCU92930.1"/>
    </source>
</evidence>
<organism evidence="2 3">
    <name type="scientific">Lachancea nothofagi CBS 11611</name>
    <dbReference type="NCBI Taxonomy" id="1266666"/>
    <lineage>
        <taxon>Eukaryota</taxon>
        <taxon>Fungi</taxon>
        <taxon>Dikarya</taxon>
        <taxon>Ascomycota</taxon>
        <taxon>Saccharomycotina</taxon>
        <taxon>Saccharomycetes</taxon>
        <taxon>Saccharomycetales</taxon>
        <taxon>Saccharomycetaceae</taxon>
        <taxon>Lachancea</taxon>
    </lineage>
</organism>
<keyword evidence="1" id="KW-0175">Coiled coil</keyword>
<dbReference type="Proteomes" id="UP000189911">
    <property type="component" value="Chromosome E"/>
</dbReference>
<gene>
    <name evidence="2" type="ORF">LANO_0E02564G</name>
</gene>
<protein>
    <submittedName>
        <fullName evidence="2">LANO_0E02564g1_1</fullName>
    </submittedName>
</protein>
<keyword evidence="3" id="KW-1185">Reference proteome</keyword>
<reference evidence="3" key="1">
    <citation type="submission" date="2016-03" db="EMBL/GenBank/DDBJ databases">
        <authorList>
            <person name="Devillers Hugo."/>
        </authorList>
    </citation>
    <scope>NUCLEOTIDE SEQUENCE [LARGE SCALE GENOMIC DNA]</scope>
</reference>
<name>A0A1G4JQD6_9SACH</name>
<dbReference type="OrthoDB" id="3997736at2759"/>
<evidence type="ECO:0000313" key="3">
    <source>
        <dbReference type="Proteomes" id="UP000189911"/>
    </source>
</evidence>
<feature type="coiled-coil region" evidence="1">
    <location>
        <begin position="95"/>
        <end position="137"/>
    </location>
</feature>
<dbReference type="AlphaFoldDB" id="A0A1G4JQD6"/>
<dbReference type="EMBL" id="LT598451">
    <property type="protein sequence ID" value="SCU92930.1"/>
    <property type="molecule type" value="Genomic_DNA"/>
</dbReference>
<accession>A0A1G4JQD6</accession>
<evidence type="ECO:0000256" key="1">
    <source>
        <dbReference type="SAM" id="Coils"/>
    </source>
</evidence>
<sequence length="215" mass="24773">MRPRFKEFTFAQSVSNTAGRQMLTRLRSLARAASKFRFYSSPPTYFGTAGLPTQIHRPVPHLVPTPKLPVRKPLLELATVFSVLALSFFAIDNYRARLRLELKVEEDALKFKQAQDLLAKQANAHRKKRELQILNERKLIQTREMKVALHVAMLRKQLIEAGLKPATIEQALHEFEKHVKMENSISNVSGTRLWVTDDSPSKCYVSDVREYDNRE</sequence>